<dbReference type="GO" id="GO:0031593">
    <property type="term" value="F:polyubiquitin modification-dependent protein binding"/>
    <property type="evidence" value="ECO:0007669"/>
    <property type="project" value="TreeGrafter"/>
</dbReference>
<dbReference type="AlphaFoldDB" id="A0A914B5I7"/>
<dbReference type="Pfam" id="PF21125">
    <property type="entry name" value="MPN_2A_DUB_like"/>
    <property type="match status" value="1"/>
</dbReference>
<evidence type="ECO:0000256" key="1">
    <source>
        <dbReference type="SAM" id="MobiDB-lite"/>
    </source>
</evidence>
<feature type="compositionally biased region" description="Low complexity" evidence="1">
    <location>
        <begin position="327"/>
        <end position="356"/>
    </location>
</feature>
<evidence type="ECO:0000313" key="3">
    <source>
        <dbReference type="Proteomes" id="UP000887568"/>
    </source>
</evidence>
<organism evidence="2 3">
    <name type="scientific">Patiria miniata</name>
    <name type="common">Bat star</name>
    <name type="synonym">Asterina miniata</name>
    <dbReference type="NCBI Taxonomy" id="46514"/>
    <lineage>
        <taxon>Eukaryota</taxon>
        <taxon>Metazoa</taxon>
        <taxon>Echinodermata</taxon>
        <taxon>Eleutherozoa</taxon>
        <taxon>Asterozoa</taxon>
        <taxon>Asteroidea</taxon>
        <taxon>Valvatacea</taxon>
        <taxon>Valvatida</taxon>
        <taxon>Asterinidae</taxon>
        <taxon>Patiria</taxon>
    </lineage>
</organism>
<protein>
    <submittedName>
        <fullName evidence="2">Uncharacterized protein</fullName>
    </submittedName>
</protein>
<dbReference type="OMA" id="NIYSHYA"/>
<dbReference type="GO" id="GO:0070536">
    <property type="term" value="P:protein K63-linked deubiquitination"/>
    <property type="evidence" value="ECO:0007669"/>
    <property type="project" value="TreeGrafter"/>
</dbReference>
<keyword evidence="3" id="KW-1185">Reference proteome</keyword>
<feature type="region of interest" description="Disordered" evidence="1">
    <location>
        <begin position="255"/>
        <end position="285"/>
    </location>
</feature>
<dbReference type="InterPro" id="IPR023238">
    <property type="entry name" value="FAM175"/>
</dbReference>
<feature type="region of interest" description="Disordered" evidence="1">
    <location>
        <begin position="300"/>
        <end position="487"/>
    </location>
</feature>
<dbReference type="EnsemblMetazoa" id="XM_038214813.1">
    <property type="protein sequence ID" value="XP_038070741.1"/>
    <property type="gene ID" value="LOC119739760"/>
</dbReference>
<sequence length="487" mass="54047">MAASRNLNVNVSGCVWSSLFLDHASSMGDQEGFLFGEIRRHTNEDISDSQITRKIEQISINIYSHYACDEPFSFYDRRGRVDQVKLLSMLKDNYKHIIGWYRFRRNTMLDPSMRETTLHRELLNLFHTDTPDLFLLGLFTSGMAWNQATHFFNHQLLTLGNRGLTRLGANIINLGDTGHSEYRASGSAGTVATVQGTYSRILTDFRGRTADSLHGVRVIRDINDSVYSKMQILKNKLGTSEQLLQTEIEEVRELQREKKERREAQKRLEQQARTATARPESPAASMDVDTLVLAKAVVHHPKPPPTRQKEPLKPSLAPTFSNPPKPAQARPAQAASVPPSRPAGRSSATSSSGASSIAKDATPKLAVVSPEGSSKDPFAGLFKDMKKSIQKTTSLGEELRPAEQDGPRSARAHSWDKAKEAELRSSPAKSRERNSMDLSDRPPPYGSSPLQGSPASWDGSSPQRWNTEDSDDATQMPEYPSSASPTF</sequence>
<dbReference type="GO" id="GO:0090307">
    <property type="term" value="P:mitotic spindle assembly"/>
    <property type="evidence" value="ECO:0007669"/>
    <property type="project" value="TreeGrafter"/>
</dbReference>
<proteinExistence type="predicted"/>
<dbReference type="GO" id="GO:0008017">
    <property type="term" value="F:microtubule binding"/>
    <property type="evidence" value="ECO:0007669"/>
    <property type="project" value="TreeGrafter"/>
</dbReference>
<evidence type="ECO:0000313" key="2">
    <source>
        <dbReference type="EnsemblMetazoa" id="XP_038070741.1"/>
    </source>
</evidence>
<dbReference type="PANTHER" id="PTHR31728">
    <property type="entry name" value="ABRAXAS FAMILY MEMBER"/>
    <property type="match status" value="1"/>
</dbReference>
<reference evidence="2" key="1">
    <citation type="submission" date="2022-11" db="UniProtKB">
        <authorList>
            <consortium name="EnsemblMetazoa"/>
        </authorList>
    </citation>
    <scope>IDENTIFICATION</scope>
</reference>
<dbReference type="CDD" id="cd23519">
    <property type="entry name" value="Abraxas-like_domain"/>
    <property type="match status" value="1"/>
</dbReference>
<dbReference type="PRINTS" id="PR02051">
    <property type="entry name" value="PROTEINF175"/>
</dbReference>
<feature type="compositionally biased region" description="Basic and acidic residues" evidence="1">
    <location>
        <begin position="255"/>
        <end position="270"/>
    </location>
</feature>
<dbReference type="GO" id="GO:0008608">
    <property type="term" value="P:attachment of spindle microtubules to kinetochore"/>
    <property type="evidence" value="ECO:0007669"/>
    <property type="project" value="TreeGrafter"/>
</dbReference>
<feature type="compositionally biased region" description="Basic and acidic residues" evidence="1">
    <location>
        <begin position="397"/>
        <end position="440"/>
    </location>
</feature>
<dbReference type="GeneID" id="119739760"/>
<name>A0A914B5I7_PATMI</name>
<dbReference type="Proteomes" id="UP000887568">
    <property type="component" value="Unplaced"/>
</dbReference>
<feature type="compositionally biased region" description="Polar residues" evidence="1">
    <location>
        <begin position="448"/>
        <end position="465"/>
    </location>
</feature>
<dbReference type="GO" id="GO:0005634">
    <property type="term" value="C:nucleus"/>
    <property type="evidence" value="ECO:0007669"/>
    <property type="project" value="TreeGrafter"/>
</dbReference>
<dbReference type="RefSeq" id="XP_038070741.1">
    <property type="nucleotide sequence ID" value="XM_038214813.1"/>
</dbReference>
<dbReference type="PANTHER" id="PTHR31728:SF5">
    <property type="entry name" value="OS07G0540200 PROTEIN"/>
    <property type="match status" value="1"/>
</dbReference>
<accession>A0A914B5I7</accession>
<dbReference type="OrthoDB" id="6358435at2759"/>